<evidence type="ECO:0000256" key="1">
    <source>
        <dbReference type="ARBA" id="ARBA00022481"/>
    </source>
</evidence>
<sequence>MKRTVLRATAAPRAAFTMIELLIVIVVIAILVALLLPAVGGARYRARVAQVTSEIANLEKAIADFKLKYGINPPSRIVLCETASQWGDDWDSSPPVSGVDDADRRNSIAAIRQIWPQFGFGTGDMNGDGDSDDEFLLTGPECLLFFLGGSGILTDPGDSSDTPIANGFSANPGNPFASGGNRVGPFHEFDPARMVDLDSDGAWEYLDPLPNQTTPMMYISSDEGRGYDTDDLSLSGLPSPTLTDFYDLGSTSEPHKPNSYQIISPGIDTFFGDGGTWTTDSRLPVSRKEEWDNITNFSGGVLTQ</sequence>
<dbReference type="Gene3D" id="3.30.700.10">
    <property type="entry name" value="Glycoprotein, Type 4 Pilin"/>
    <property type="match status" value="1"/>
</dbReference>
<dbReference type="AlphaFoldDB" id="A0A517ZFV5"/>
<keyword evidence="4" id="KW-1185">Reference proteome</keyword>
<dbReference type="RefSeq" id="WP_145372693.1">
    <property type="nucleotide sequence ID" value="NZ_CP036275.1"/>
</dbReference>
<dbReference type="NCBIfam" id="TIGR02532">
    <property type="entry name" value="IV_pilin_GFxxxE"/>
    <property type="match status" value="1"/>
</dbReference>
<dbReference type="Proteomes" id="UP000320496">
    <property type="component" value="Chromosome"/>
</dbReference>
<organism evidence="3 4">
    <name type="scientific">Maioricimonas rarisocia</name>
    <dbReference type="NCBI Taxonomy" id="2528026"/>
    <lineage>
        <taxon>Bacteria</taxon>
        <taxon>Pseudomonadati</taxon>
        <taxon>Planctomycetota</taxon>
        <taxon>Planctomycetia</taxon>
        <taxon>Planctomycetales</taxon>
        <taxon>Planctomycetaceae</taxon>
        <taxon>Maioricimonas</taxon>
    </lineage>
</organism>
<dbReference type="InterPro" id="IPR012902">
    <property type="entry name" value="N_methyl_site"/>
</dbReference>
<dbReference type="GO" id="GO:0015627">
    <property type="term" value="C:type II protein secretion system complex"/>
    <property type="evidence" value="ECO:0007669"/>
    <property type="project" value="InterPro"/>
</dbReference>
<dbReference type="PANTHER" id="PTHR30093">
    <property type="entry name" value="GENERAL SECRETION PATHWAY PROTEIN G"/>
    <property type="match status" value="1"/>
</dbReference>
<accession>A0A517ZFV5</accession>
<evidence type="ECO:0000313" key="4">
    <source>
        <dbReference type="Proteomes" id="UP000320496"/>
    </source>
</evidence>
<evidence type="ECO:0000256" key="2">
    <source>
        <dbReference type="SAM" id="Coils"/>
    </source>
</evidence>
<dbReference type="PRINTS" id="PR00813">
    <property type="entry name" value="BCTERIALGSPG"/>
</dbReference>
<dbReference type="EMBL" id="CP036275">
    <property type="protein sequence ID" value="QDU41373.1"/>
    <property type="molecule type" value="Genomic_DNA"/>
</dbReference>
<dbReference type="GO" id="GO:0015628">
    <property type="term" value="P:protein secretion by the type II secretion system"/>
    <property type="evidence" value="ECO:0007669"/>
    <property type="project" value="InterPro"/>
</dbReference>
<dbReference type="Pfam" id="PF07963">
    <property type="entry name" value="N_methyl"/>
    <property type="match status" value="1"/>
</dbReference>
<dbReference type="InterPro" id="IPR045584">
    <property type="entry name" value="Pilin-like"/>
</dbReference>
<dbReference type="KEGG" id="mri:Mal4_57400"/>
<keyword evidence="2" id="KW-0175">Coiled coil</keyword>
<feature type="coiled-coil region" evidence="2">
    <location>
        <begin position="41"/>
        <end position="68"/>
    </location>
</feature>
<dbReference type="InterPro" id="IPR000983">
    <property type="entry name" value="Bac_GSPG_pilin"/>
</dbReference>
<protein>
    <recommendedName>
        <fullName evidence="5">Type II secretion system protein G</fullName>
    </recommendedName>
</protein>
<dbReference type="SUPFAM" id="SSF54523">
    <property type="entry name" value="Pili subunits"/>
    <property type="match status" value="1"/>
</dbReference>
<reference evidence="3 4" key="1">
    <citation type="submission" date="2019-02" db="EMBL/GenBank/DDBJ databases">
        <title>Deep-cultivation of Planctomycetes and their phenomic and genomic characterization uncovers novel biology.</title>
        <authorList>
            <person name="Wiegand S."/>
            <person name="Jogler M."/>
            <person name="Boedeker C."/>
            <person name="Pinto D."/>
            <person name="Vollmers J."/>
            <person name="Rivas-Marin E."/>
            <person name="Kohn T."/>
            <person name="Peeters S.H."/>
            <person name="Heuer A."/>
            <person name="Rast P."/>
            <person name="Oberbeckmann S."/>
            <person name="Bunk B."/>
            <person name="Jeske O."/>
            <person name="Meyerdierks A."/>
            <person name="Storesund J.E."/>
            <person name="Kallscheuer N."/>
            <person name="Luecker S."/>
            <person name="Lage O.M."/>
            <person name="Pohl T."/>
            <person name="Merkel B.J."/>
            <person name="Hornburger P."/>
            <person name="Mueller R.-W."/>
            <person name="Bruemmer F."/>
            <person name="Labrenz M."/>
            <person name="Spormann A.M."/>
            <person name="Op den Camp H."/>
            <person name="Overmann J."/>
            <person name="Amann R."/>
            <person name="Jetten M.S.M."/>
            <person name="Mascher T."/>
            <person name="Medema M.H."/>
            <person name="Devos D.P."/>
            <person name="Kaster A.-K."/>
            <person name="Ovreas L."/>
            <person name="Rohde M."/>
            <person name="Galperin M.Y."/>
            <person name="Jogler C."/>
        </authorList>
    </citation>
    <scope>NUCLEOTIDE SEQUENCE [LARGE SCALE GENOMIC DNA]</scope>
    <source>
        <strain evidence="3 4">Mal4</strain>
    </source>
</reference>
<gene>
    <name evidence="3" type="ORF">Mal4_57400</name>
</gene>
<evidence type="ECO:0008006" key="5">
    <source>
        <dbReference type="Google" id="ProtNLM"/>
    </source>
</evidence>
<evidence type="ECO:0000313" key="3">
    <source>
        <dbReference type="EMBL" id="QDU41373.1"/>
    </source>
</evidence>
<dbReference type="OrthoDB" id="209747at2"/>
<name>A0A517ZFV5_9PLAN</name>
<proteinExistence type="predicted"/>
<keyword evidence="1" id="KW-0488">Methylation</keyword>